<dbReference type="OrthoDB" id="9800443at2"/>
<reference evidence="1 2" key="1">
    <citation type="submission" date="2016-02" db="EMBL/GenBank/DDBJ databases">
        <title>Draft genome sequence of Thermodesulfatator sp. S606.</title>
        <authorList>
            <person name="Lai Q."/>
            <person name="Cao J."/>
            <person name="Dupont S."/>
            <person name="Shao Z."/>
            <person name="Jebbar M."/>
            <person name="Alain K."/>
        </authorList>
    </citation>
    <scope>NUCLEOTIDE SEQUENCE [LARGE SCALE GENOMIC DNA]</scope>
    <source>
        <strain evidence="1 2">S606</strain>
    </source>
</reference>
<dbReference type="STRING" id="1795632.TH606_00190"/>
<dbReference type="Proteomes" id="UP000076964">
    <property type="component" value="Unassembled WGS sequence"/>
</dbReference>
<keyword evidence="2" id="KW-1185">Reference proteome</keyword>
<dbReference type="EMBL" id="LSFI01000001">
    <property type="protein sequence ID" value="OAG28719.1"/>
    <property type="molecule type" value="Genomic_DNA"/>
</dbReference>
<organism evidence="1 2">
    <name type="scientific">Thermodesulfatator autotrophicus</name>
    <dbReference type="NCBI Taxonomy" id="1795632"/>
    <lineage>
        <taxon>Bacteria</taxon>
        <taxon>Pseudomonadati</taxon>
        <taxon>Thermodesulfobacteriota</taxon>
        <taxon>Thermodesulfobacteria</taxon>
        <taxon>Thermodesulfobacteriales</taxon>
        <taxon>Thermodesulfatatoraceae</taxon>
        <taxon>Thermodesulfatator</taxon>
    </lineage>
</organism>
<proteinExistence type="predicted"/>
<protein>
    <submittedName>
        <fullName evidence="1">Cytosolic protein</fullName>
    </submittedName>
</protein>
<dbReference type="Pfam" id="PF20095">
    <property type="entry name" value="DUF6485"/>
    <property type="match status" value="1"/>
</dbReference>
<name>A0A177ECJ3_9BACT</name>
<accession>A0A177ECJ3</accession>
<dbReference type="RefSeq" id="WP_068540381.1">
    <property type="nucleotide sequence ID" value="NZ_LSFI01000001.1"/>
</dbReference>
<dbReference type="AlphaFoldDB" id="A0A177ECJ3"/>
<gene>
    <name evidence="1" type="ORF">TH606_00190</name>
</gene>
<evidence type="ECO:0000313" key="2">
    <source>
        <dbReference type="Proteomes" id="UP000076964"/>
    </source>
</evidence>
<sequence>MECQKEKNLARCNCTYEPCSKKGICCECLSYHLSRRELPGCCFPPEAERTWDRSFEHFARLVREGKI</sequence>
<comment type="caution">
    <text evidence="1">The sequence shown here is derived from an EMBL/GenBank/DDBJ whole genome shotgun (WGS) entry which is preliminary data.</text>
</comment>
<evidence type="ECO:0000313" key="1">
    <source>
        <dbReference type="EMBL" id="OAG28719.1"/>
    </source>
</evidence>